<dbReference type="InterPro" id="IPR003660">
    <property type="entry name" value="HAMP_dom"/>
</dbReference>
<protein>
    <submittedName>
        <fullName evidence="3">Methyl-accepting chemotaxis protein</fullName>
    </submittedName>
</protein>
<accession>A0A3D8IV14</accession>
<dbReference type="Gene3D" id="1.20.120.1530">
    <property type="match status" value="1"/>
</dbReference>
<dbReference type="GO" id="GO:0016020">
    <property type="term" value="C:membrane"/>
    <property type="evidence" value="ECO:0007669"/>
    <property type="project" value="InterPro"/>
</dbReference>
<sequence>VNSHDELGNMAEAINANIEKTQKSLEQDSHAVSQAVQTAKSIEQGDLTARIVENPANPQLRELKNVLNTMLDVLQEKIGSDTNEIARVFNSYTKLDFTTQVHDAKGRVEIVTNTLGDEIKKMLHTSRNFAKELESQSKELENAVNTLSESSNKQASS</sequence>
<comment type="caution">
    <text evidence="3">The sequence shown here is derived from an EMBL/GenBank/DDBJ whole genome shotgun (WGS) entry which is preliminary data.</text>
</comment>
<dbReference type="GO" id="GO:0007165">
    <property type="term" value="P:signal transduction"/>
    <property type="evidence" value="ECO:0007669"/>
    <property type="project" value="InterPro"/>
</dbReference>
<dbReference type="AlphaFoldDB" id="A0A3D8IV14"/>
<evidence type="ECO:0000259" key="2">
    <source>
        <dbReference type="PROSITE" id="PS50885"/>
    </source>
</evidence>
<evidence type="ECO:0000256" key="1">
    <source>
        <dbReference type="SAM" id="MobiDB-lite"/>
    </source>
</evidence>
<gene>
    <name evidence="3" type="ORF">CQA66_09100</name>
</gene>
<proteinExistence type="predicted"/>
<dbReference type="PROSITE" id="PS50885">
    <property type="entry name" value="HAMP"/>
    <property type="match status" value="1"/>
</dbReference>
<feature type="compositionally biased region" description="Polar residues" evidence="1">
    <location>
        <begin position="143"/>
        <end position="157"/>
    </location>
</feature>
<dbReference type="RefSeq" id="WP_181882268.1">
    <property type="nucleotide sequence ID" value="NZ_NXLW01000046.1"/>
</dbReference>
<organism evidence="3 4">
    <name type="scientific">Helicobacter aurati</name>
    <dbReference type="NCBI Taxonomy" id="137778"/>
    <lineage>
        <taxon>Bacteria</taxon>
        <taxon>Pseudomonadati</taxon>
        <taxon>Campylobacterota</taxon>
        <taxon>Epsilonproteobacteria</taxon>
        <taxon>Campylobacterales</taxon>
        <taxon>Helicobacteraceae</taxon>
        <taxon>Helicobacter</taxon>
    </lineage>
</organism>
<dbReference type="Proteomes" id="UP000256424">
    <property type="component" value="Unassembled WGS sequence"/>
</dbReference>
<feature type="domain" description="HAMP" evidence="2">
    <location>
        <begin position="29"/>
        <end position="79"/>
    </location>
</feature>
<evidence type="ECO:0000313" key="4">
    <source>
        <dbReference type="Proteomes" id="UP000256424"/>
    </source>
</evidence>
<feature type="region of interest" description="Disordered" evidence="1">
    <location>
        <begin position="134"/>
        <end position="157"/>
    </location>
</feature>
<name>A0A3D8IV14_9HELI</name>
<reference evidence="3 4" key="1">
    <citation type="submission" date="2018-04" db="EMBL/GenBank/DDBJ databases">
        <title>Novel Campyloabacter and Helicobacter Species and Strains.</title>
        <authorList>
            <person name="Mannion A.J."/>
            <person name="Shen Z."/>
            <person name="Fox J.G."/>
        </authorList>
    </citation>
    <scope>NUCLEOTIDE SEQUENCE [LARGE SCALE GENOMIC DNA]</scope>
    <source>
        <strain evidence="3 4">MIT 97-5075</strain>
    </source>
</reference>
<feature type="non-terminal residue" evidence="3">
    <location>
        <position position="1"/>
    </location>
</feature>
<feature type="non-terminal residue" evidence="3">
    <location>
        <position position="157"/>
    </location>
</feature>
<dbReference type="Pfam" id="PF00672">
    <property type="entry name" value="HAMP"/>
    <property type="match status" value="1"/>
</dbReference>
<evidence type="ECO:0000313" key="3">
    <source>
        <dbReference type="EMBL" id="RDU68843.1"/>
    </source>
</evidence>
<keyword evidence="4" id="KW-1185">Reference proteome</keyword>
<dbReference type="EMBL" id="NXLW01000046">
    <property type="protein sequence ID" value="RDU68843.1"/>
    <property type="molecule type" value="Genomic_DNA"/>
</dbReference>